<dbReference type="EMBL" id="OZ021736">
    <property type="protein sequence ID" value="CAK9315605.1"/>
    <property type="molecule type" value="Genomic_DNA"/>
</dbReference>
<evidence type="ECO:0000313" key="1">
    <source>
        <dbReference type="EMBL" id="CAK9315605.1"/>
    </source>
</evidence>
<accession>A0ABP0Y9R7</accession>
<dbReference type="Proteomes" id="UP001642487">
    <property type="component" value="Chromosome 2"/>
</dbReference>
<name>A0ABP0Y9R7_9ROSI</name>
<reference evidence="1 2" key="1">
    <citation type="submission" date="2024-03" db="EMBL/GenBank/DDBJ databases">
        <authorList>
            <person name="Gkanogiannis A."/>
            <person name="Becerra Lopez-Lavalle L."/>
        </authorList>
    </citation>
    <scope>NUCLEOTIDE SEQUENCE [LARGE SCALE GENOMIC DNA]</scope>
</reference>
<organism evidence="1 2">
    <name type="scientific">Citrullus colocynthis</name>
    <name type="common">colocynth</name>
    <dbReference type="NCBI Taxonomy" id="252529"/>
    <lineage>
        <taxon>Eukaryota</taxon>
        <taxon>Viridiplantae</taxon>
        <taxon>Streptophyta</taxon>
        <taxon>Embryophyta</taxon>
        <taxon>Tracheophyta</taxon>
        <taxon>Spermatophyta</taxon>
        <taxon>Magnoliopsida</taxon>
        <taxon>eudicotyledons</taxon>
        <taxon>Gunneridae</taxon>
        <taxon>Pentapetalae</taxon>
        <taxon>rosids</taxon>
        <taxon>fabids</taxon>
        <taxon>Cucurbitales</taxon>
        <taxon>Cucurbitaceae</taxon>
        <taxon>Benincaseae</taxon>
        <taxon>Citrullus</taxon>
    </lineage>
</organism>
<evidence type="ECO:0000313" key="2">
    <source>
        <dbReference type="Proteomes" id="UP001642487"/>
    </source>
</evidence>
<protein>
    <submittedName>
        <fullName evidence="1">Uncharacterized protein</fullName>
    </submittedName>
</protein>
<gene>
    <name evidence="1" type="ORF">CITCOLO1_LOCUS7406</name>
</gene>
<keyword evidence="2" id="KW-1185">Reference proteome</keyword>
<sequence length="190" mass="21879">MWIPRGHGRATARAFTNTFRAHTWLHQTRRCRTLAFFRRPFRISITQKKISLFAPFLFHVPFALSPRCLPTSHIISSTTVSHYDAVSPQYRSVAPSLLAFVLVRGFKLSSRTQILEDQISIPTPLLGIVKFFIFYVDQSRLSLVKSEQSYTVHNWPSLHDKASGRGFLGKYSKPRLEKPKLCNQLQSLDF</sequence>
<proteinExistence type="predicted"/>